<accession>A0A1H2HFH9</accession>
<dbReference type="AlphaFoldDB" id="A0A1H2HFH9"/>
<organism evidence="1 2">
    <name type="scientific">Nitrosomonas ureae</name>
    <dbReference type="NCBI Taxonomy" id="44577"/>
    <lineage>
        <taxon>Bacteria</taxon>
        <taxon>Pseudomonadati</taxon>
        <taxon>Pseudomonadota</taxon>
        <taxon>Betaproteobacteria</taxon>
        <taxon>Nitrosomonadales</taxon>
        <taxon>Nitrosomonadaceae</taxon>
        <taxon>Nitrosomonas</taxon>
    </lineage>
</organism>
<proteinExistence type="predicted"/>
<evidence type="ECO:0000313" key="2">
    <source>
        <dbReference type="Proteomes" id="UP000182882"/>
    </source>
</evidence>
<gene>
    <name evidence="1" type="ORF">SAMN05216406_1488</name>
</gene>
<evidence type="ECO:0000313" key="1">
    <source>
        <dbReference type="EMBL" id="SDU30647.1"/>
    </source>
</evidence>
<dbReference type="Proteomes" id="UP000182882">
    <property type="component" value="Unassembled WGS sequence"/>
</dbReference>
<sequence length="60" mass="7210">MTEWVKALLIIRKNIPRPFLILLQIVSQQPVIYFRARKNFTLRFLTDCSNTESLETYYLC</sequence>
<name>A0A1H2HFH9_9PROT</name>
<reference evidence="2" key="1">
    <citation type="submission" date="2016-10" db="EMBL/GenBank/DDBJ databases">
        <authorList>
            <person name="Varghese N."/>
            <person name="Submissions S."/>
        </authorList>
    </citation>
    <scope>NUCLEOTIDE SEQUENCE [LARGE SCALE GENOMIC DNA]</scope>
    <source>
        <strain evidence="2">Nm10</strain>
    </source>
</reference>
<keyword evidence="2" id="KW-1185">Reference proteome</keyword>
<protein>
    <submittedName>
        <fullName evidence="1">Uncharacterized protein</fullName>
    </submittedName>
</protein>
<dbReference type="EMBL" id="FNLN01000048">
    <property type="protein sequence ID" value="SDU30647.1"/>
    <property type="molecule type" value="Genomic_DNA"/>
</dbReference>